<dbReference type="PROSITE" id="PS50056">
    <property type="entry name" value="TYR_PHOSPHATASE_2"/>
    <property type="match status" value="1"/>
</dbReference>
<feature type="non-terminal residue" evidence="2">
    <location>
        <position position="1"/>
    </location>
</feature>
<feature type="domain" description="Tyrosine specific protein phosphatases" evidence="1">
    <location>
        <begin position="86"/>
        <end position="140"/>
    </location>
</feature>
<dbReference type="InterPro" id="IPR016130">
    <property type="entry name" value="Tyr_Pase_AS"/>
</dbReference>
<gene>
    <name evidence="2" type="ORF">METZ01_LOCUS393532</name>
</gene>
<sequence>ADSYWVIEGSFLAGEYPATHHESSSNIKLQSILDAGVTAFIDLTEEGELKPYNSLLTSIATRNNKLVTHRRMSIKDLAITTSTKMSELLKLIASLVKAGEIVYLHCWGGIGRTGTVAGCYMVQELGMTSEQALKNIEDLRKDTPDGWRRSPETEEQRTMVMKWMS</sequence>
<dbReference type="InterPro" id="IPR050561">
    <property type="entry name" value="PTP"/>
</dbReference>
<dbReference type="PANTHER" id="PTHR23339">
    <property type="entry name" value="TYROSINE SPECIFIC PROTEIN PHOSPHATASE AND DUAL SPECIFICITY PROTEIN PHOSPHATASE"/>
    <property type="match status" value="1"/>
</dbReference>
<dbReference type="SUPFAM" id="SSF52799">
    <property type="entry name" value="(Phosphotyrosine protein) phosphatases II"/>
    <property type="match status" value="1"/>
</dbReference>
<dbReference type="Gene3D" id="3.90.190.10">
    <property type="entry name" value="Protein tyrosine phosphatase superfamily"/>
    <property type="match status" value="1"/>
</dbReference>
<dbReference type="InterPro" id="IPR029021">
    <property type="entry name" value="Prot-tyrosine_phosphatase-like"/>
</dbReference>
<reference evidence="2" key="1">
    <citation type="submission" date="2018-05" db="EMBL/GenBank/DDBJ databases">
        <authorList>
            <person name="Lanie J.A."/>
            <person name="Ng W.-L."/>
            <person name="Kazmierczak K.M."/>
            <person name="Andrzejewski T.M."/>
            <person name="Davidsen T.M."/>
            <person name="Wayne K.J."/>
            <person name="Tettelin H."/>
            <person name="Glass J.I."/>
            <person name="Rusch D."/>
            <person name="Podicherti R."/>
            <person name="Tsui H.-C.T."/>
            <person name="Winkler M.E."/>
        </authorList>
    </citation>
    <scope>NUCLEOTIDE SEQUENCE</scope>
</reference>
<dbReference type="PROSITE" id="PS00383">
    <property type="entry name" value="TYR_PHOSPHATASE_1"/>
    <property type="match status" value="1"/>
</dbReference>
<name>A0A382V427_9ZZZZ</name>
<dbReference type="InterPro" id="IPR000387">
    <property type="entry name" value="Tyr_Pase_dom"/>
</dbReference>
<protein>
    <recommendedName>
        <fullName evidence="1">Tyrosine specific protein phosphatases domain-containing protein</fullName>
    </recommendedName>
</protein>
<organism evidence="2">
    <name type="scientific">marine metagenome</name>
    <dbReference type="NCBI Taxonomy" id="408172"/>
    <lineage>
        <taxon>unclassified sequences</taxon>
        <taxon>metagenomes</taxon>
        <taxon>ecological metagenomes</taxon>
    </lineage>
</organism>
<dbReference type="EMBL" id="UINC01148658">
    <property type="protein sequence ID" value="SVD40678.1"/>
    <property type="molecule type" value="Genomic_DNA"/>
</dbReference>
<dbReference type="AlphaFoldDB" id="A0A382V427"/>
<proteinExistence type="predicted"/>
<accession>A0A382V427</accession>
<dbReference type="Pfam" id="PF22785">
    <property type="entry name" value="Tc-R-P"/>
    <property type="match status" value="1"/>
</dbReference>
<evidence type="ECO:0000259" key="1">
    <source>
        <dbReference type="PROSITE" id="PS50056"/>
    </source>
</evidence>
<evidence type="ECO:0000313" key="2">
    <source>
        <dbReference type="EMBL" id="SVD40678.1"/>
    </source>
</evidence>